<protein>
    <recommendedName>
        <fullName evidence="3">cyclic pyranopterin monophosphate synthase</fullName>
        <ecNumber evidence="3">4.6.1.17</ecNumber>
    </recommendedName>
</protein>
<dbReference type="CDD" id="cd01420">
    <property type="entry name" value="MoaC_PE"/>
    <property type="match status" value="1"/>
</dbReference>
<keyword evidence="6" id="KW-0547">Nucleotide-binding</keyword>
<dbReference type="OrthoDB" id="429626at2759"/>
<keyword evidence="7" id="KW-0408">Iron</keyword>
<dbReference type="NCBIfam" id="NF006870">
    <property type="entry name" value="PRK09364.1"/>
    <property type="match status" value="1"/>
</dbReference>
<keyword evidence="14" id="KW-1185">Reference proteome</keyword>
<evidence type="ECO:0000256" key="3">
    <source>
        <dbReference type="ARBA" id="ARBA00012575"/>
    </source>
</evidence>
<gene>
    <name evidence="13" type="ORF">BRENAR_LOCUS678</name>
</gene>
<dbReference type="GO" id="GO:0061799">
    <property type="term" value="F:cyclic pyranopterin monophosphate synthase activity"/>
    <property type="evidence" value="ECO:0007669"/>
    <property type="project" value="UniProtKB-EC"/>
</dbReference>
<sequence length="472" mass="52572">MPEEGVELSPEKDLLNTDEIIRIAKLFALSGVRKIRLTGGEPTVRKDVIDIVRRLHEIPGVEEICMTSNGLALHRKLPALFENGLTSLNLSMDTMINGKFQIITRRNGLSAVIKSLHKAIELGIKNVKINTVVMRNFNDDEVMNFVELSRAKNIEVRFIEYMPFDGNKWSTKKMVPYQDILAKIRERYPGIYKLDAKPGDTAKKYHIPGFSGKIGFITSMTSDFCSSCTRLRITSDGNLKVCLFGNDELSLRDLMRSGASDEQILQKIGTAVKLKKEKHAGLDELKDLPNRPMILIDHNAFSSFNSRRFYSTKPKLTHLTGSGEAYMVDVHDKLITHRTAVTRGSIKFSNETALQLIKTNSNKKGDVIAISRVAGIMAAKKTSELIPLCHPLSITKLVISLSIDEHGNKIDAECTVECDGKTGVEMEALTGLQVSLLTVYDMCKAVDKKMIIDNCRLAKKTGGKSGDWILDD</sequence>
<dbReference type="EC" id="4.6.1.17" evidence="3"/>
<evidence type="ECO:0000313" key="14">
    <source>
        <dbReference type="Proteomes" id="UP000290900"/>
    </source>
</evidence>
<dbReference type="InterPro" id="IPR007197">
    <property type="entry name" value="rSAM"/>
</dbReference>
<keyword evidence="11" id="KW-0456">Lyase</keyword>
<dbReference type="EMBL" id="CAACVR010000001">
    <property type="protein sequence ID" value="VEU19943.1"/>
    <property type="molecule type" value="Genomic_DNA"/>
</dbReference>
<evidence type="ECO:0000256" key="11">
    <source>
        <dbReference type="ARBA" id="ARBA00023239"/>
    </source>
</evidence>
<dbReference type="InterPro" id="IPR036522">
    <property type="entry name" value="MoaC_sf"/>
</dbReference>
<dbReference type="PANTHER" id="PTHR22960">
    <property type="entry name" value="MOLYBDOPTERIN COFACTOR SYNTHESIS PROTEIN A"/>
    <property type="match status" value="1"/>
</dbReference>
<dbReference type="Proteomes" id="UP000290900">
    <property type="component" value="Unassembled WGS sequence"/>
</dbReference>
<dbReference type="NCBIfam" id="TIGR00581">
    <property type="entry name" value="moaC"/>
    <property type="match status" value="1"/>
</dbReference>
<dbReference type="CDD" id="cd01335">
    <property type="entry name" value="Radical_SAM"/>
    <property type="match status" value="1"/>
</dbReference>
<keyword evidence="9" id="KW-0342">GTP-binding</keyword>
<keyword evidence="4" id="KW-0949">S-adenosyl-L-methionine</keyword>
<dbReference type="InParanoid" id="A0A448YGI6"/>
<dbReference type="InterPro" id="IPR058240">
    <property type="entry name" value="rSAM_sf"/>
</dbReference>
<dbReference type="STRING" id="13370.A0A448YGI6"/>
<dbReference type="InterPro" id="IPR013483">
    <property type="entry name" value="MoaA"/>
</dbReference>
<dbReference type="HAMAP" id="MF_01224_B">
    <property type="entry name" value="MoaC_B"/>
    <property type="match status" value="1"/>
</dbReference>
<keyword evidence="5" id="KW-0479">Metal-binding</keyword>
<accession>A0A448YGI6</accession>
<comment type="catalytic activity">
    <reaction evidence="1">
        <text>(8S)-3',8-cyclo-7,8-dihydroguanosine 5'-triphosphate = cyclic pyranopterin phosphate + diphosphate</text>
        <dbReference type="Rhea" id="RHEA:49580"/>
        <dbReference type="ChEBI" id="CHEBI:33019"/>
        <dbReference type="ChEBI" id="CHEBI:59648"/>
        <dbReference type="ChEBI" id="CHEBI:131766"/>
        <dbReference type="EC" id="4.6.1.17"/>
    </reaction>
</comment>
<evidence type="ECO:0000256" key="5">
    <source>
        <dbReference type="ARBA" id="ARBA00022723"/>
    </source>
</evidence>
<keyword evidence="10" id="KW-0501">Molybdenum cofactor biosynthesis</keyword>
<keyword evidence="8" id="KW-0411">Iron-sulfur</keyword>
<evidence type="ECO:0000256" key="2">
    <source>
        <dbReference type="ARBA" id="ARBA00005046"/>
    </source>
</evidence>
<dbReference type="NCBIfam" id="TIGR02666">
    <property type="entry name" value="moaA"/>
    <property type="match status" value="1"/>
</dbReference>
<evidence type="ECO:0000256" key="1">
    <source>
        <dbReference type="ARBA" id="ARBA00001637"/>
    </source>
</evidence>
<dbReference type="PANTHER" id="PTHR22960:SF0">
    <property type="entry name" value="MOLYBDENUM COFACTOR BIOSYNTHESIS PROTEIN 1"/>
    <property type="match status" value="1"/>
</dbReference>
<dbReference type="InterPro" id="IPR050105">
    <property type="entry name" value="MoCo_biosynth_MoaA/MoaC"/>
</dbReference>
<evidence type="ECO:0000256" key="6">
    <source>
        <dbReference type="ARBA" id="ARBA00022741"/>
    </source>
</evidence>
<dbReference type="Pfam" id="PF01967">
    <property type="entry name" value="MoaC"/>
    <property type="match status" value="1"/>
</dbReference>
<dbReference type="PROSITE" id="PS51918">
    <property type="entry name" value="RADICAL_SAM"/>
    <property type="match status" value="1"/>
</dbReference>
<dbReference type="SUPFAM" id="SSF102114">
    <property type="entry name" value="Radical SAM enzymes"/>
    <property type="match status" value="1"/>
</dbReference>
<name>A0A448YGI6_BRENA</name>
<dbReference type="InterPro" id="IPR002820">
    <property type="entry name" value="Mopterin_CF_biosynth-C_dom"/>
</dbReference>
<dbReference type="Pfam" id="PF04055">
    <property type="entry name" value="Radical_SAM"/>
    <property type="match status" value="1"/>
</dbReference>
<dbReference type="GO" id="GO:0061798">
    <property type="term" value="F:GTP 3',8'-cyclase activity"/>
    <property type="evidence" value="ECO:0007669"/>
    <property type="project" value="TreeGrafter"/>
</dbReference>
<dbReference type="GO" id="GO:0051539">
    <property type="term" value="F:4 iron, 4 sulfur cluster binding"/>
    <property type="evidence" value="ECO:0007669"/>
    <property type="project" value="UniProtKB-KW"/>
</dbReference>
<evidence type="ECO:0000313" key="13">
    <source>
        <dbReference type="EMBL" id="VEU19943.1"/>
    </source>
</evidence>
<dbReference type="Gene3D" id="3.20.20.70">
    <property type="entry name" value="Aldolase class I"/>
    <property type="match status" value="1"/>
</dbReference>
<dbReference type="SUPFAM" id="SSF55040">
    <property type="entry name" value="Molybdenum cofactor biosynthesis protein C, MoaC"/>
    <property type="match status" value="1"/>
</dbReference>
<evidence type="ECO:0000259" key="12">
    <source>
        <dbReference type="PROSITE" id="PS51918"/>
    </source>
</evidence>
<dbReference type="GO" id="GO:0046872">
    <property type="term" value="F:metal ion binding"/>
    <property type="evidence" value="ECO:0007669"/>
    <property type="project" value="UniProtKB-KW"/>
</dbReference>
<dbReference type="AlphaFoldDB" id="A0A448YGI6"/>
<dbReference type="InterPro" id="IPR010505">
    <property type="entry name" value="MoaA_twitch"/>
</dbReference>
<dbReference type="GO" id="GO:0005525">
    <property type="term" value="F:GTP binding"/>
    <property type="evidence" value="ECO:0007669"/>
    <property type="project" value="UniProtKB-KW"/>
</dbReference>
<proteinExistence type="inferred from homology"/>
<dbReference type="CDD" id="cd21117">
    <property type="entry name" value="Twitch_MoaA"/>
    <property type="match status" value="1"/>
</dbReference>
<evidence type="ECO:0000256" key="8">
    <source>
        <dbReference type="ARBA" id="ARBA00023014"/>
    </source>
</evidence>
<reference evidence="13 14" key="1">
    <citation type="submission" date="2018-12" db="EMBL/GenBank/DDBJ databases">
        <authorList>
            <person name="Tiukova I."/>
            <person name="Dainat J."/>
        </authorList>
    </citation>
    <scope>NUCLEOTIDE SEQUENCE [LARGE SCALE GENOMIC DNA]</scope>
</reference>
<dbReference type="GO" id="GO:0006777">
    <property type="term" value="P:Mo-molybdopterin cofactor biosynthetic process"/>
    <property type="evidence" value="ECO:0007669"/>
    <property type="project" value="UniProtKB-KW"/>
</dbReference>
<feature type="domain" description="Radical SAM core" evidence="12">
    <location>
        <begin position="1"/>
        <end position="198"/>
    </location>
</feature>
<evidence type="ECO:0000256" key="7">
    <source>
        <dbReference type="ARBA" id="ARBA00023004"/>
    </source>
</evidence>
<dbReference type="UniPathway" id="UPA00344"/>
<evidence type="ECO:0000256" key="10">
    <source>
        <dbReference type="ARBA" id="ARBA00023150"/>
    </source>
</evidence>
<dbReference type="Gene3D" id="3.30.70.640">
    <property type="entry name" value="Molybdopterin cofactor biosynthesis C (MoaC) domain"/>
    <property type="match status" value="1"/>
</dbReference>
<evidence type="ECO:0000256" key="9">
    <source>
        <dbReference type="ARBA" id="ARBA00023134"/>
    </source>
</evidence>
<comment type="pathway">
    <text evidence="2">Cofactor biosynthesis; molybdopterin biosynthesis.</text>
</comment>
<dbReference type="InterPro" id="IPR023045">
    <property type="entry name" value="MoaC"/>
</dbReference>
<dbReference type="InterPro" id="IPR047594">
    <property type="entry name" value="MoaC_bact/euk"/>
</dbReference>
<evidence type="ECO:0000256" key="4">
    <source>
        <dbReference type="ARBA" id="ARBA00022691"/>
    </source>
</evidence>
<dbReference type="Pfam" id="PF06463">
    <property type="entry name" value="Mob_synth_C"/>
    <property type="match status" value="1"/>
</dbReference>
<dbReference type="InterPro" id="IPR013785">
    <property type="entry name" value="Aldolase_TIM"/>
</dbReference>
<organism evidence="13 14">
    <name type="scientific">Brettanomyces naardenensis</name>
    <name type="common">Yeast</name>
    <dbReference type="NCBI Taxonomy" id="13370"/>
    <lineage>
        <taxon>Eukaryota</taxon>
        <taxon>Fungi</taxon>
        <taxon>Dikarya</taxon>
        <taxon>Ascomycota</taxon>
        <taxon>Saccharomycotina</taxon>
        <taxon>Pichiomycetes</taxon>
        <taxon>Pichiales</taxon>
        <taxon>Pichiaceae</taxon>
        <taxon>Brettanomyces</taxon>
    </lineage>
</organism>